<dbReference type="SUPFAM" id="SSF52540">
    <property type="entry name" value="P-loop containing nucleoside triphosphate hydrolases"/>
    <property type="match status" value="1"/>
</dbReference>
<evidence type="ECO:0000259" key="1">
    <source>
        <dbReference type="Pfam" id="PF00009"/>
    </source>
</evidence>
<name>A0ABP1HC28_9EUKA</name>
<reference evidence="2 3" key="1">
    <citation type="submission" date="2024-07" db="EMBL/GenBank/DDBJ databases">
        <authorList>
            <person name="Akdeniz Z."/>
        </authorList>
    </citation>
    <scope>NUCLEOTIDE SEQUENCE [LARGE SCALE GENOMIC DNA]</scope>
</reference>
<organism evidence="2 3">
    <name type="scientific">Hexamita inflata</name>
    <dbReference type="NCBI Taxonomy" id="28002"/>
    <lineage>
        <taxon>Eukaryota</taxon>
        <taxon>Metamonada</taxon>
        <taxon>Diplomonadida</taxon>
        <taxon>Hexamitidae</taxon>
        <taxon>Hexamitinae</taxon>
        <taxon>Hexamita</taxon>
    </lineage>
</organism>
<feature type="domain" description="Tr-type G" evidence="1">
    <location>
        <begin position="7"/>
        <end position="36"/>
    </location>
</feature>
<keyword evidence="3" id="KW-1185">Reference proteome</keyword>
<evidence type="ECO:0000313" key="3">
    <source>
        <dbReference type="Proteomes" id="UP001642409"/>
    </source>
</evidence>
<gene>
    <name evidence="2" type="ORF">HINF_LOCUS11795</name>
</gene>
<dbReference type="InterPro" id="IPR027417">
    <property type="entry name" value="P-loop_NTPase"/>
</dbReference>
<comment type="caution">
    <text evidence="2">The sequence shown here is derived from an EMBL/GenBank/DDBJ whole genome shotgun (WGS) entry which is preliminary data.</text>
</comment>
<dbReference type="Gene3D" id="3.40.50.300">
    <property type="entry name" value="P-loop containing nucleotide triphosphate hydrolases"/>
    <property type="match status" value="1"/>
</dbReference>
<accession>A0ABP1HC28</accession>
<dbReference type="Proteomes" id="UP001642409">
    <property type="component" value="Unassembled WGS sequence"/>
</dbReference>
<evidence type="ECO:0000313" key="2">
    <source>
        <dbReference type="EMBL" id="CAL5990963.1"/>
    </source>
</evidence>
<dbReference type="InterPro" id="IPR000795">
    <property type="entry name" value="T_Tr_GTP-bd_dom"/>
</dbReference>
<dbReference type="EMBL" id="CAXDID020000026">
    <property type="protein sequence ID" value="CAL5990963.1"/>
    <property type="molecule type" value="Genomic_DNA"/>
</dbReference>
<proteinExistence type="predicted"/>
<dbReference type="Pfam" id="PF00009">
    <property type="entry name" value="GTP_EFTU"/>
    <property type="match status" value="1"/>
</dbReference>
<protein>
    <submittedName>
        <fullName evidence="2">Elongation_factor 1-alpha</fullName>
    </submittedName>
</protein>
<sequence length="37" mass="4179">MQVNMRKNHINIVVIGHVDNGKSTLAGHLIYKYGDIE</sequence>